<reference evidence="2 3" key="2">
    <citation type="journal article" date="2008" name="Int. J. Syst. Evol. Microbiol.">
        <title>Methanocella paludicola gen. nov., sp. nov., a methane-producing archaeon, the first isolate of the lineage 'Rice Cluster I', and proposal of the new archaeal order Methanocellales ord. nov.</title>
        <authorList>
            <person name="Sakai S."/>
            <person name="Imachi H."/>
            <person name="Hanada S."/>
            <person name="Ohashi A."/>
            <person name="Harada H."/>
            <person name="Kamagata Y."/>
        </authorList>
    </citation>
    <scope>NUCLEOTIDE SEQUENCE [LARGE SCALE GENOMIC DNA]</scope>
    <source>
        <strain evidence="3">DSM 17711 / JCM 13418 / NBRC 101707 / SANAE</strain>
    </source>
</reference>
<dbReference type="PANTHER" id="PTHR12110">
    <property type="entry name" value="HYDROXYPYRUVATE ISOMERASE"/>
    <property type="match status" value="1"/>
</dbReference>
<accession>D1Z2I2</accession>
<dbReference type="eggNOG" id="arCOG01895">
    <property type="taxonomic scope" value="Archaea"/>
</dbReference>
<gene>
    <name evidence="2" type="ordered locus">MCP_2832</name>
</gene>
<dbReference type="InParanoid" id="D1Z2I2"/>
<reference evidence="3" key="3">
    <citation type="journal article" date="2011" name="PLoS ONE">
        <title>Genome sequence of a mesophilic hydrogenotrophic methanogen Methanocella paludicola, the first cultivated representative of the order Methanocellales.</title>
        <authorList>
            <person name="Sakai S."/>
            <person name="Takaki Y."/>
            <person name="Shimamura S."/>
            <person name="Sekine M."/>
            <person name="Tajima T."/>
            <person name="Kosugi H."/>
            <person name="Ichikawa N."/>
            <person name="Tasumi E."/>
            <person name="Hiraki A.T."/>
            <person name="Shimizu A."/>
            <person name="Kato Y."/>
            <person name="Nishiko R."/>
            <person name="Mori K."/>
            <person name="Fujita N."/>
            <person name="Imachi H."/>
            <person name="Takai K."/>
        </authorList>
    </citation>
    <scope>NUCLEOTIDE SEQUENCE [LARGE SCALE GENOMIC DNA]</scope>
    <source>
        <strain evidence="3">DSM 17711 / JCM 13418 / NBRC 101707 / SANAE</strain>
    </source>
</reference>
<name>D1Z2I2_METPS</name>
<dbReference type="STRING" id="304371.MCP_2832"/>
<organism evidence="2 3">
    <name type="scientific">Methanocella paludicola (strain DSM 17711 / JCM 13418 / NBRC 101707 / SANAE)</name>
    <dbReference type="NCBI Taxonomy" id="304371"/>
    <lineage>
        <taxon>Archaea</taxon>
        <taxon>Methanobacteriati</taxon>
        <taxon>Methanobacteriota</taxon>
        <taxon>Stenosarchaea group</taxon>
        <taxon>Methanomicrobia</taxon>
        <taxon>Methanocellales</taxon>
        <taxon>Methanocellaceae</taxon>
        <taxon>Methanocella</taxon>
    </lineage>
</organism>
<keyword evidence="3" id="KW-1185">Reference proteome</keyword>
<dbReference type="EMBL" id="AP011532">
    <property type="protein sequence ID" value="BAI62904.1"/>
    <property type="molecule type" value="Genomic_DNA"/>
</dbReference>
<dbReference type="KEGG" id="mpd:MCP_2832"/>
<dbReference type="InterPro" id="IPR036237">
    <property type="entry name" value="Xyl_isomerase-like_sf"/>
</dbReference>
<proteinExistence type="predicted"/>
<dbReference type="OrthoDB" id="372143at2157"/>
<protein>
    <recommendedName>
        <fullName evidence="1">Xylose isomerase-like TIM barrel domain-containing protein</fullName>
    </recommendedName>
</protein>
<sequence>MKVGFSAYKLVTKPFDWAAGLEDMGFDGWEIVSEGQQKITKESLPGFMDIINSMDIEITVHGPFSDLNPASVNDAIRDETIRQIRQCVELSADFSRIVVVHPGILSPLGSQMPDEAWTRNVDALRELCKHAGEHGVTLCLENMPNIEKLLCRTPYEIFGMAESVGDGIGMTFDVGHSNTMRNTAEFLKEKAKFAHVHIHDNHGIKDEHLELGKGTVDWGRVLPELKDFKGMAVVEARSLEEGRRSLEFIRKREHHP</sequence>
<dbReference type="InterPro" id="IPR013022">
    <property type="entry name" value="Xyl_isomerase-like_TIM-brl"/>
</dbReference>
<dbReference type="Proteomes" id="UP000001882">
    <property type="component" value="Chromosome"/>
</dbReference>
<dbReference type="InterPro" id="IPR050312">
    <property type="entry name" value="IolE/XylAMocC-like"/>
</dbReference>
<dbReference type="AlphaFoldDB" id="D1Z2I2"/>
<dbReference type="PANTHER" id="PTHR12110:SF21">
    <property type="entry name" value="XYLOSE ISOMERASE-LIKE TIM BARREL DOMAIN-CONTAINING PROTEIN"/>
    <property type="match status" value="1"/>
</dbReference>
<evidence type="ECO:0000313" key="3">
    <source>
        <dbReference type="Proteomes" id="UP000001882"/>
    </source>
</evidence>
<feature type="domain" description="Xylose isomerase-like TIM barrel" evidence="1">
    <location>
        <begin position="21"/>
        <end position="251"/>
    </location>
</feature>
<evidence type="ECO:0000313" key="2">
    <source>
        <dbReference type="EMBL" id="BAI62904.1"/>
    </source>
</evidence>
<dbReference type="Gene3D" id="3.20.20.150">
    <property type="entry name" value="Divalent-metal-dependent TIM barrel enzymes"/>
    <property type="match status" value="1"/>
</dbReference>
<dbReference type="Pfam" id="PF01261">
    <property type="entry name" value="AP_endonuc_2"/>
    <property type="match status" value="1"/>
</dbReference>
<dbReference type="SUPFAM" id="SSF51658">
    <property type="entry name" value="Xylose isomerase-like"/>
    <property type="match status" value="1"/>
</dbReference>
<evidence type="ECO:0000259" key="1">
    <source>
        <dbReference type="Pfam" id="PF01261"/>
    </source>
</evidence>
<reference evidence="2 3" key="1">
    <citation type="journal article" date="2007" name="Appl. Environ. Microbiol.">
        <title>Isolation of key methanogens for global methane emission from rice paddy fields: a novel isolate affiliated with the clone cluster rice cluster I.</title>
        <authorList>
            <person name="Sakai S."/>
            <person name="Imachi H."/>
            <person name="Sekiguchi Y."/>
            <person name="Ohashi A."/>
            <person name="Harada H."/>
            <person name="Kamagata Y."/>
        </authorList>
    </citation>
    <scope>NUCLEOTIDE SEQUENCE [LARGE SCALE GENOMIC DNA]</scope>
    <source>
        <strain evidence="3">DSM 17711 / JCM 13418 / NBRC 101707 / SANAE</strain>
    </source>
</reference>